<protein>
    <recommendedName>
        <fullName evidence="2">SRPBCC family protein</fullName>
    </recommendedName>
</protein>
<dbReference type="EMBL" id="VSSQ01062005">
    <property type="protein sequence ID" value="MPN15279.1"/>
    <property type="molecule type" value="Genomic_DNA"/>
</dbReference>
<dbReference type="AlphaFoldDB" id="A0A645FPJ4"/>
<gene>
    <name evidence="1" type="ORF">SDC9_162609</name>
</gene>
<proteinExistence type="predicted"/>
<name>A0A645FPJ4_9ZZZZ</name>
<evidence type="ECO:0000313" key="1">
    <source>
        <dbReference type="EMBL" id="MPN15279.1"/>
    </source>
</evidence>
<evidence type="ECO:0008006" key="2">
    <source>
        <dbReference type="Google" id="ProtNLM"/>
    </source>
</evidence>
<accession>A0A645FPJ4</accession>
<organism evidence="1">
    <name type="scientific">bioreactor metagenome</name>
    <dbReference type="NCBI Taxonomy" id="1076179"/>
    <lineage>
        <taxon>unclassified sequences</taxon>
        <taxon>metagenomes</taxon>
        <taxon>ecological metagenomes</taxon>
    </lineage>
</organism>
<comment type="caution">
    <text evidence="1">The sequence shown here is derived from an EMBL/GenBank/DDBJ whole genome shotgun (WGS) entry which is preliminary data.</text>
</comment>
<sequence length="142" mass="16330">MTKYESEIKTISSSEEVVFGILGDLNNLGKLKDKEVIAEKLKILDYDNDSCLLEVDGIGKVGFRIIEREAYKTIKFESFHLPVQMNAWVQLKQIAENDTKMKLTFAAELPTMVKMMLNNKLEKGINMLADFFEQYLNTQLNK</sequence>
<reference evidence="1" key="1">
    <citation type="submission" date="2019-08" db="EMBL/GenBank/DDBJ databases">
        <authorList>
            <person name="Kucharzyk K."/>
            <person name="Murdoch R.W."/>
            <person name="Higgins S."/>
            <person name="Loffler F."/>
        </authorList>
    </citation>
    <scope>NUCLEOTIDE SEQUENCE</scope>
</reference>
<dbReference type="SUPFAM" id="SSF55961">
    <property type="entry name" value="Bet v1-like"/>
    <property type="match status" value="1"/>
</dbReference>